<evidence type="ECO:0000313" key="5">
    <source>
        <dbReference type="Proteomes" id="UP000033870"/>
    </source>
</evidence>
<name>A0A0G1YF54_9BACT</name>
<dbReference type="InterPro" id="IPR028098">
    <property type="entry name" value="Glyco_trans_4-like_N"/>
</dbReference>
<reference evidence="4 5" key="1">
    <citation type="journal article" date="2015" name="Nature">
        <title>rRNA introns, odd ribosomes, and small enigmatic genomes across a large radiation of phyla.</title>
        <authorList>
            <person name="Brown C.T."/>
            <person name="Hug L.A."/>
            <person name="Thomas B.C."/>
            <person name="Sharon I."/>
            <person name="Castelle C.J."/>
            <person name="Singh A."/>
            <person name="Wilkins M.J."/>
            <person name="Williams K.H."/>
            <person name="Banfield J.F."/>
        </authorList>
    </citation>
    <scope>NUCLEOTIDE SEQUENCE [LARGE SCALE GENOMIC DNA]</scope>
</reference>
<dbReference type="Gene3D" id="3.40.50.2000">
    <property type="entry name" value="Glycogen Phosphorylase B"/>
    <property type="match status" value="2"/>
</dbReference>
<dbReference type="InterPro" id="IPR001296">
    <property type="entry name" value="Glyco_trans_1"/>
</dbReference>
<dbReference type="AlphaFoldDB" id="A0A0G1YF54"/>
<organism evidence="4 5">
    <name type="scientific">Candidatus Magasanikbacteria bacterium GW2011_GWA2_56_11</name>
    <dbReference type="NCBI Taxonomy" id="1619044"/>
    <lineage>
        <taxon>Bacteria</taxon>
        <taxon>Candidatus Magasanikiibacteriota</taxon>
    </lineage>
</organism>
<accession>A0A0G1YF54</accession>
<protein>
    <submittedName>
        <fullName evidence="4">Glycosyl transferase group 1</fullName>
    </submittedName>
</protein>
<dbReference type="Pfam" id="PF00534">
    <property type="entry name" value="Glycos_transf_1"/>
    <property type="match status" value="1"/>
</dbReference>
<dbReference type="SUPFAM" id="SSF53756">
    <property type="entry name" value="UDP-Glycosyltransferase/glycogen phosphorylase"/>
    <property type="match status" value="1"/>
</dbReference>
<keyword evidence="1 4" id="KW-0808">Transferase</keyword>
<dbReference type="PANTHER" id="PTHR46401">
    <property type="entry name" value="GLYCOSYLTRANSFERASE WBBK-RELATED"/>
    <property type="match status" value="1"/>
</dbReference>
<proteinExistence type="predicted"/>
<dbReference type="Proteomes" id="UP000033870">
    <property type="component" value="Unassembled WGS sequence"/>
</dbReference>
<dbReference type="GO" id="GO:0009103">
    <property type="term" value="P:lipopolysaccharide biosynthetic process"/>
    <property type="evidence" value="ECO:0007669"/>
    <property type="project" value="TreeGrafter"/>
</dbReference>
<dbReference type="FunFam" id="3.40.50.2000:FF:000119">
    <property type="entry name" value="Glycosyl transferase group 1"/>
    <property type="match status" value="1"/>
</dbReference>
<evidence type="ECO:0000313" key="4">
    <source>
        <dbReference type="EMBL" id="KKW41866.1"/>
    </source>
</evidence>
<dbReference type="Pfam" id="PF13439">
    <property type="entry name" value="Glyco_transf_4"/>
    <property type="match status" value="1"/>
</dbReference>
<evidence type="ECO:0000256" key="1">
    <source>
        <dbReference type="ARBA" id="ARBA00022679"/>
    </source>
</evidence>
<dbReference type="GO" id="GO:0016757">
    <property type="term" value="F:glycosyltransferase activity"/>
    <property type="evidence" value="ECO:0007669"/>
    <property type="project" value="InterPro"/>
</dbReference>
<dbReference type="CDD" id="cd03809">
    <property type="entry name" value="GT4_MtfB-like"/>
    <property type="match status" value="1"/>
</dbReference>
<gene>
    <name evidence="4" type="ORF">UY92_C0013G0065</name>
</gene>
<sequence>MKIGIVLHPFGEEHPAGLARTILELAKGLISLKTEHEFIIYVKDKPRLALDFPPGNWRVQALGGGRLWLERLCRAERADVYLFNTPVLPVAKKPGPAVVIALDFAYWLLPARSWSARWRRLATYGYHWLSLKRADRVIAISQATKDDLKRFFHARPERVDVVYCGYRRISRIPEIPVAAPEHFFLFVGVVKERKNVRRVVRAFAAVADKLPAMQLVIGGHAAGEYAESIRQFIEDKRLEHRVTWLGHLNDGQLSYLYKRATALVFPSLIEGFGFPVLEAMDAGLPVITSRGSSLGEIALDSAWLVDPLDEGDIARALSRLASDPALREKLRERGLARASQFSWEKAARETLDILERAGGK</sequence>
<evidence type="ECO:0000259" key="3">
    <source>
        <dbReference type="Pfam" id="PF13439"/>
    </source>
</evidence>
<dbReference type="EMBL" id="LCRX01000013">
    <property type="protein sequence ID" value="KKW41866.1"/>
    <property type="molecule type" value="Genomic_DNA"/>
</dbReference>
<dbReference type="STRING" id="1619044.UY92_C0013G0065"/>
<comment type="caution">
    <text evidence="4">The sequence shown here is derived from an EMBL/GenBank/DDBJ whole genome shotgun (WGS) entry which is preliminary data.</text>
</comment>
<feature type="domain" description="Glycosyl transferase family 1" evidence="2">
    <location>
        <begin position="180"/>
        <end position="334"/>
    </location>
</feature>
<evidence type="ECO:0000259" key="2">
    <source>
        <dbReference type="Pfam" id="PF00534"/>
    </source>
</evidence>
<dbReference type="PANTHER" id="PTHR46401:SF2">
    <property type="entry name" value="GLYCOSYLTRANSFERASE WBBK-RELATED"/>
    <property type="match status" value="1"/>
</dbReference>
<feature type="domain" description="Glycosyltransferase subfamily 4-like N-terminal" evidence="3">
    <location>
        <begin position="17"/>
        <end position="165"/>
    </location>
</feature>